<evidence type="ECO:0000313" key="1">
    <source>
        <dbReference type="EMBL" id="VWB72176.1"/>
    </source>
</evidence>
<dbReference type="AlphaFoldDB" id="A0A6J5E8D1"/>
<name>A0A6J5E8D1_9BURK</name>
<organism evidence="1 2">
    <name type="scientific">Burkholderia paludis</name>
    <dbReference type="NCBI Taxonomy" id="1506587"/>
    <lineage>
        <taxon>Bacteria</taxon>
        <taxon>Pseudomonadati</taxon>
        <taxon>Pseudomonadota</taxon>
        <taxon>Betaproteobacteria</taxon>
        <taxon>Burkholderiales</taxon>
        <taxon>Burkholderiaceae</taxon>
        <taxon>Burkholderia</taxon>
        <taxon>Burkholderia cepacia complex</taxon>
    </lineage>
</organism>
<sequence>MTLRNICRRIIPVIRKQARIENEAVTYVIVFQIYSETVSWIINDGFNDRMNCGSQ</sequence>
<dbReference type="Proteomes" id="UP000494330">
    <property type="component" value="Unassembled WGS sequence"/>
</dbReference>
<dbReference type="EMBL" id="CABVQD010000009">
    <property type="protein sequence ID" value="VWB72176.1"/>
    <property type="molecule type" value="Genomic_DNA"/>
</dbReference>
<evidence type="ECO:0000313" key="2">
    <source>
        <dbReference type="Proteomes" id="UP000494330"/>
    </source>
</evidence>
<reference evidence="1 2" key="1">
    <citation type="submission" date="2019-09" db="EMBL/GenBank/DDBJ databases">
        <authorList>
            <person name="Depoorter E."/>
        </authorList>
    </citation>
    <scope>NUCLEOTIDE SEQUENCE [LARGE SCALE GENOMIC DNA]</scope>
    <source>
        <strain evidence="1">LMG 30113</strain>
    </source>
</reference>
<keyword evidence="2" id="KW-1185">Reference proteome</keyword>
<dbReference type="RefSeq" id="WP_160257584.1">
    <property type="nucleotide sequence ID" value="NZ_CABVQD010000009.1"/>
</dbReference>
<gene>
    <name evidence="1" type="ORF">BPA30113_03258</name>
</gene>
<protein>
    <submittedName>
        <fullName evidence="1">Uncharacterized protein</fullName>
    </submittedName>
</protein>
<accession>A0A6J5E8D1</accession>
<proteinExistence type="predicted"/>